<evidence type="ECO:0000313" key="2">
    <source>
        <dbReference type="EMBL" id="EHR37676.1"/>
    </source>
</evidence>
<evidence type="ECO:0000313" key="3">
    <source>
        <dbReference type="Proteomes" id="UP000005963"/>
    </source>
</evidence>
<feature type="compositionally biased region" description="Basic and acidic residues" evidence="1">
    <location>
        <begin position="228"/>
        <end position="250"/>
    </location>
</feature>
<organism evidence="2 3">
    <name type="scientific">Megamonas funiformis YIT 11815</name>
    <dbReference type="NCBI Taxonomy" id="742816"/>
    <lineage>
        <taxon>Bacteria</taxon>
        <taxon>Bacillati</taxon>
        <taxon>Bacillota</taxon>
        <taxon>Negativicutes</taxon>
        <taxon>Selenomonadales</taxon>
        <taxon>Selenomonadaceae</taxon>
        <taxon>Megamonas</taxon>
    </lineage>
</organism>
<dbReference type="EMBL" id="ADMB01000047">
    <property type="protein sequence ID" value="EHR37676.1"/>
    <property type="molecule type" value="Genomic_DNA"/>
</dbReference>
<name>A0ABN0EJ95_9FIRM</name>
<accession>A0ABN0EJ95</accession>
<feature type="region of interest" description="Disordered" evidence="1">
    <location>
        <begin position="228"/>
        <end position="267"/>
    </location>
</feature>
<keyword evidence="3" id="KW-1185">Reference proteome</keyword>
<feature type="compositionally biased region" description="Acidic residues" evidence="1">
    <location>
        <begin position="254"/>
        <end position="267"/>
    </location>
</feature>
<evidence type="ECO:0000256" key="1">
    <source>
        <dbReference type="SAM" id="MobiDB-lite"/>
    </source>
</evidence>
<sequence>MTNTIMLKEQNTMPGFTSKDSYQLLWNMAKMFSETTLIPESFRKNVGNCAIAINMAQRLKADPLMVMQNLYVVYGNPSWSSKFLISVFNQCGKYTSIKYKYVGDKNTDDYGCIAYTTEIATGDKIEGPLVTIGLAKAEGWFAKKGSKWQTIPDLMLRYRAAAWLIRTTAPELSMGLQTQEEIQDTHEKDITEEAKPVQEIKEKMASKTLEMPKQEPKSEVLDKINKAEAKAKETVQTKSVKKEEPKKVKIEQPAFDEQEDDEEQPPF</sequence>
<gene>
    <name evidence="2" type="ORF">HMPREF9454_00980</name>
</gene>
<proteinExistence type="predicted"/>
<dbReference type="GeneID" id="62778315"/>
<protein>
    <recommendedName>
        <fullName evidence="4">Phage RecT family recombinase</fullName>
    </recommendedName>
</protein>
<evidence type="ECO:0008006" key="4">
    <source>
        <dbReference type="Google" id="ProtNLM"/>
    </source>
</evidence>
<reference evidence="2 3" key="1">
    <citation type="submission" date="2012-01" db="EMBL/GenBank/DDBJ databases">
        <title>The Genome Sequence of Megamonas funiformis YIT 11815.</title>
        <authorList>
            <consortium name="The Broad Institute Genome Sequencing Platform"/>
            <person name="Earl A."/>
            <person name="Ward D."/>
            <person name="Feldgarden M."/>
            <person name="Gevers D."/>
            <person name="Morotomi M."/>
            <person name="Young S.K."/>
            <person name="Zeng Q."/>
            <person name="Gargeya S."/>
            <person name="Fitzgerald M."/>
            <person name="Haas B."/>
            <person name="Abouelleil A."/>
            <person name="Alvarado L."/>
            <person name="Arachchi H.M."/>
            <person name="Berlin A."/>
            <person name="Chapman S.B."/>
            <person name="Gearin G."/>
            <person name="Goldberg J."/>
            <person name="Griggs A."/>
            <person name="Gujja S."/>
            <person name="Hansen M."/>
            <person name="Heiman D."/>
            <person name="Howarth C."/>
            <person name="Larimer J."/>
            <person name="Lui A."/>
            <person name="MacDonald P.J.P."/>
            <person name="McCowen C."/>
            <person name="Montmayeur A."/>
            <person name="Murphy C."/>
            <person name="Neiman D."/>
            <person name="Pearson M."/>
            <person name="Priest M."/>
            <person name="Roberts A."/>
            <person name="Saif S."/>
            <person name="Shea T."/>
            <person name="Sisk P."/>
            <person name="Stolte C."/>
            <person name="Sykes S."/>
            <person name="Wortman J."/>
            <person name="Nusbaum C."/>
            <person name="Birren B."/>
        </authorList>
    </citation>
    <scope>NUCLEOTIDE SEQUENCE [LARGE SCALE GENOMIC DNA]</scope>
    <source>
        <strain evidence="2 3">YIT 11815</strain>
    </source>
</reference>
<comment type="caution">
    <text evidence="2">The sequence shown here is derived from an EMBL/GenBank/DDBJ whole genome shotgun (WGS) entry which is preliminary data.</text>
</comment>
<dbReference type="Proteomes" id="UP000005963">
    <property type="component" value="Unassembled WGS sequence"/>
</dbReference>
<dbReference type="RefSeq" id="WP_008538259.1">
    <property type="nucleotide sequence ID" value="NZ_JH601090.1"/>
</dbReference>